<proteinExistence type="predicted"/>
<dbReference type="EMBL" id="BMHB01000003">
    <property type="protein sequence ID" value="GGI17357.1"/>
    <property type="molecule type" value="Genomic_DNA"/>
</dbReference>
<dbReference type="RefSeq" id="WP_088002148.1">
    <property type="nucleotide sequence ID" value="NZ_BMHB01000003.1"/>
</dbReference>
<evidence type="ECO:0000313" key="2">
    <source>
        <dbReference type="EMBL" id="GGI17357.1"/>
    </source>
</evidence>
<dbReference type="SUPFAM" id="SSF53474">
    <property type="entry name" value="alpha/beta-Hydrolases"/>
    <property type="match status" value="1"/>
</dbReference>
<sequence length="287" mass="33243">MFKKLGIAIIHGMGNQKQDFADEMIVLIKNKFARKLECIISDPSSYLVFQPIQWSSVFEEREEKLYKNVVLANDLDFKGLRKFTIQYVGDVIAYQQVETSRQNYERVHELIGKHLNIISSKAGNDVPLCVISHSLGSVIASNYFYDLQYKRNSVSCIVNKSSPLEKGQTLTLFYSLGTALPLWSLRYHNFNRPINIPSRELQQYYPGLKGEWINFYDKDDVLGYPLRDVDQTYRDAVTEDRQVNIGGLLTSWNPFCHTGYFKDMVVIEEIVEGLVRTWKQVNNMEKN</sequence>
<accession>A0A8J3AUZ2</accession>
<reference evidence="3" key="1">
    <citation type="journal article" date="2019" name="Int. J. Syst. Evol. Microbiol.">
        <title>The Global Catalogue of Microorganisms (GCM) 10K type strain sequencing project: providing services to taxonomists for standard genome sequencing and annotation.</title>
        <authorList>
            <consortium name="The Broad Institute Genomics Platform"/>
            <consortium name="The Broad Institute Genome Sequencing Center for Infectious Disease"/>
            <person name="Wu L."/>
            <person name="Ma J."/>
        </authorList>
    </citation>
    <scope>NUCLEOTIDE SEQUENCE [LARGE SCALE GENOMIC DNA]</scope>
    <source>
        <strain evidence="3">CGMCC 1.14993</strain>
    </source>
</reference>
<dbReference type="InterPro" id="IPR029058">
    <property type="entry name" value="AB_hydrolase_fold"/>
</dbReference>
<dbReference type="Proteomes" id="UP000626244">
    <property type="component" value="Unassembled WGS sequence"/>
</dbReference>
<dbReference type="Pfam" id="PF07819">
    <property type="entry name" value="PGAP1"/>
    <property type="match status" value="1"/>
</dbReference>
<protein>
    <recommendedName>
        <fullName evidence="1">GPI inositol-deacylase PGAP1-like alpha/beta domain-containing protein</fullName>
    </recommendedName>
</protein>
<evidence type="ECO:0000259" key="1">
    <source>
        <dbReference type="Pfam" id="PF07819"/>
    </source>
</evidence>
<dbReference type="InterPro" id="IPR012908">
    <property type="entry name" value="PGAP1-ab_dom-like"/>
</dbReference>
<dbReference type="GO" id="GO:0016788">
    <property type="term" value="F:hydrolase activity, acting on ester bonds"/>
    <property type="evidence" value="ECO:0007669"/>
    <property type="project" value="InterPro"/>
</dbReference>
<organism evidence="2 3">
    <name type="scientific">Gottfriedia solisilvae</name>
    <dbReference type="NCBI Taxonomy" id="1516104"/>
    <lineage>
        <taxon>Bacteria</taxon>
        <taxon>Bacillati</taxon>
        <taxon>Bacillota</taxon>
        <taxon>Bacilli</taxon>
        <taxon>Bacillales</taxon>
        <taxon>Bacillaceae</taxon>
        <taxon>Gottfriedia</taxon>
    </lineage>
</organism>
<dbReference type="AlphaFoldDB" id="A0A8J3AUZ2"/>
<name>A0A8J3AUZ2_9BACI</name>
<feature type="domain" description="GPI inositol-deacylase PGAP1-like alpha/beta" evidence="1">
    <location>
        <begin position="79"/>
        <end position="168"/>
    </location>
</feature>
<dbReference type="OrthoDB" id="70513at2"/>
<keyword evidence="3" id="KW-1185">Reference proteome</keyword>
<evidence type="ECO:0000313" key="3">
    <source>
        <dbReference type="Proteomes" id="UP000626244"/>
    </source>
</evidence>
<comment type="caution">
    <text evidence="2">The sequence shown here is derived from an EMBL/GenBank/DDBJ whole genome shotgun (WGS) entry which is preliminary data.</text>
</comment>
<gene>
    <name evidence="2" type="ORF">GCM10007380_37540</name>
</gene>